<evidence type="ECO:0000256" key="1">
    <source>
        <dbReference type="SAM" id="MobiDB-lite"/>
    </source>
</evidence>
<dbReference type="Proteomes" id="UP001497512">
    <property type="component" value="Chromosome 14"/>
</dbReference>
<feature type="region of interest" description="Disordered" evidence="1">
    <location>
        <begin position="88"/>
        <end position="125"/>
    </location>
</feature>
<evidence type="ECO:0000313" key="3">
    <source>
        <dbReference type="Proteomes" id="UP001497512"/>
    </source>
</evidence>
<reference evidence="2" key="1">
    <citation type="submission" date="2024-02" db="EMBL/GenBank/DDBJ databases">
        <authorList>
            <consortium name="ELIXIR-Norway"/>
            <consortium name="Elixir Norway"/>
        </authorList>
    </citation>
    <scope>NUCLEOTIDE SEQUENCE</scope>
</reference>
<gene>
    <name evidence="2" type="ORF">CSSPTR1EN2_LOCUS7402</name>
</gene>
<name>A0ABP0TTA8_9BRYO</name>
<feature type="region of interest" description="Disordered" evidence="1">
    <location>
        <begin position="1"/>
        <end position="22"/>
    </location>
</feature>
<protein>
    <submittedName>
        <fullName evidence="2">Uncharacterized protein</fullName>
    </submittedName>
</protein>
<sequence length="125" mass="13944">MARSNATSGRKQHRNAAAGVVQNKVTSPAVKFTDMRAAAGQRMSVLGAKMGEKMVHLRADVALGFYRIRHPIHPVRRVAAAEATKEMKAAATERRRQKEARARDNAARQRAVVRERRAYNMAKHT</sequence>
<accession>A0ABP0TTA8</accession>
<proteinExistence type="predicted"/>
<organism evidence="2 3">
    <name type="scientific">Sphagnum troendelagicum</name>
    <dbReference type="NCBI Taxonomy" id="128251"/>
    <lineage>
        <taxon>Eukaryota</taxon>
        <taxon>Viridiplantae</taxon>
        <taxon>Streptophyta</taxon>
        <taxon>Embryophyta</taxon>
        <taxon>Bryophyta</taxon>
        <taxon>Sphagnophytina</taxon>
        <taxon>Sphagnopsida</taxon>
        <taxon>Sphagnales</taxon>
        <taxon>Sphagnaceae</taxon>
        <taxon>Sphagnum</taxon>
    </lineage>
</organism>
<keyword evidence="3" id="KW-1185">Reference proteome</keyword>
<evidence type="ECO:0000313" key="2">
    <source>
        <dbReference type="EMBL" id="CAK9204470.1"/>
    </source>
</evidence>
<dbReference type="EMBL" id="OZ019906">
    <property type="protein sequence ID" value="CAK9204470.1"/>
    <property type="molecule type" value="Genomic_DNA"/>
</dbReference>
<feature type="compositionally biased region" description="Basic and acidic residues" evidence="1">
    <location>
        <begin position="88"/>
        <end position="118"/>
    </location>
</feature>